<comment type="caution">
    <text evidence="1">The sequence shown here is derived from an EMBL/GenBank/DDBJ whole genome shotgun (WGS) entry which is preliminary data.</text>
</comment>
<dbReference type="STRING" id="1658765.Msub_12505"/>
<dbReference type="OrthoDB" id="5563041at2"/>
<keyword evidence="1" id="KW-0648">Protein biosynthesis</keyword>
<dbReference type="Proteomes" id="UP000036102">
    <property type="component" value="Unassembled WGS sequence"/>
</dbReference>
<proteinExistence type="predicted"/>
<dbReference type="EMBL" id="LFBU01000001">
    <property type="protein sequence ID" value="KMQ76294.1"/>
    <property type="molecule type" value="Genomic_DNA"/>
</dbReference>
<dbReference type="RefSeq" id="WP_048496287.1">
    <property type="nucleotide sequence ID" value="NZ_LFBU01000001.1"/>
</dbReference>
<keyword evidence="1" id="KW-0396">Initiation factor</keyword>
<organism evidence="1 2">
    <name type="scientific">Marinobacter subterrani</name>
    <dbReference type="NCBI Taxonomy" id="1658765"/>
    <lineage>
        <taxon>Bacteria</taxon>
        <taxon>Pseudomonadati</taxon>
        <taxon>Pseudomonadota</taxon>
        <taxon>Gammaproteobacteria</taxon>
        <taxon>Pseudomonadales</taxon>
        <taxon>Marinobacteraceae</taxon>
        <taxon>Marinobacter</taxon>
    </lineage>
</organism>
<evidence type="ECO:0000313" key="2">
    <source>
        <dbReference type="Proteomes" id="UP000036102"/>
    </source>
</evidence>
<gene>
    <name evidence="1" type="ORF">Msub_12505</name>
</gene>
<keyword evidence="2" id="KW-1185">Reference proteome</keyword>
<evidence type="ECO:0000313" key="1">
    <source>
        <dbReference type="EMBL" id="KMQ76294.1"/>
    </source>
</evidence>
<reference evidence="1 2" key="1">
    <citation type="submission" date="2015-06" db="EMBL/GenBank/DDBJ databases">
        <title>Marinobacter subterrani, a genetically tractable neutrophilic iron-oxidizing strain isolated from the Soudan Iron Mine.</title>
        <authorList>
            <person name="Bonis B.M."/>
            <person name="Gralnick J.A."/>
        </authorList>
    </citation>
    <scope>NUCLEOTIDE SEQUENCE [LARGE SCALE GENOMIC DNA]</scope>
    <source>
        <strain evidence="1 2">JG233</strain>
    </source>
</reference>
<sequence length="421" mass="48757">MKIKDFERIDVETGEIGKGNLFIGPEGQQVNLKNVNVLWTGVDTVRQLFQGRLKPEILADIATEYESGYDATLTIKNIPFRLQSGRRGGFKYILQNREYGLTILLQNFYAEADTLGTHVKIETSPRWLYERSSQQIHDELAEWGMHFLTNIKPVGIALHLAVDFQGWEPPQDFAQHFVTRARTISVHNGMSDFHFQGLEGSTVNGRGETYTFGKANSLQVCLYDKSKEIDVSDKRAFMESIWECASNDDCFPDTCYDPDKPVWRLEIRFHHRIVNEISQGTPNMKPIYTYMDAVPHLTGLWQYALQGNRYEVKREWVHPIWTKLREDIGFGYSAPDLMYKRAKKEPGCGNEKNVSLAFGNLLSIYARNRFNPRQAWDCLKKSGLWEDLCAYYRRREIYENELFQLVQDGLIKRRLLTKVAA</sequence>
<dbReference type="AlphaFoldDB" id="A0A0J7JEH6"/>
<dbReference type="PATRIC" id="fig|1658765.3.peg.2523"/>
<dbReference type="GO" id="GO:0003743">
    <property type="term" value="F:translation initiation factor activity"/>
    <property type="evidence" value="ECO:0007669"/>
    <property type="project" value="UniProtKB-KW"/>
</dbReference>
<name>A0A0J7JEH6_9GAMM</name>
<protein>
    <submittedName>
        <fullName evidence="1">Replication initiation factor</fullName>
    </submittedName>
</protein>
<accession>A0A0J7JEH6</accession>